<keyword evidence="2 5" id="KW-0812">Transmembrane</keyword>
<evidence type="ECO:0000256" key="2">
    <source>
        <dbReference type="ARBA" id="ARBA00022692"/>
    </source>
</evidence>
<evidence type="ECO:0000313" key="7">
    <source>
        <dbReference type="EMBL" id="MBO8471759.1"/>
    </source>
</evidence>
<proteinExistence type="predicted"/>
<feature type="transmembrane region" description="Helical" evidence="5">
    <location>
        <begin position="162"/>
        <end position="189"/>
    </location>
</feature>
<dbReference type="PANTHER" id="PTHR30414:SF0">
    <property type="entry name" value="MINICONDUCTANCE MECHANOSENSITIVE CHANNEL YBDG"/>
    <property type="match status" value="1"/>
</dbReference>
<reference evidence="7" key="2">
    <citation type="journal article" date="2021" name="PeerJ">
        <title>Extensive microbial diversity within the chicken gut microbiome revealed by metagenomics and culture.</title>
        <authorList>
            <person name="Gilroy R."/>
            <person name="Ravi A."/>
            <person name="Getino M."/>
            <person name="Pursley I."/>
            <person name="Horton D.L."/>
            <person name="Alikhan N.F."/>
            <person name="Baker D."/>
            <person name="Gharbi K."/>
            <person name="Hall N."/>
            <person name="Watson M."/>
            <person name="Adriaenssens E.M."/>
            <person name="Foster-Nyarko E."/>
            <person name="Jarju S."/>
            <person name="Secka A."/>
            <person name="Antonio M."/>
            <person name="Oren A."/>
            <person name="Chaudhuri R.R."/>
            <person name="La Ragione R."/>
            <person name="Hildebrand F."/>
            <person name="Pallen M.J."/>
        </authorList>
    </citation>
    <scope>NUCLEOTIDE SEQUENCE</scope>
    <source>
        <strain evidence="7">B2-22910</strain>
    </source>
</reference>
<evidence type="ECO:0000259" key="6">
    <source>
        <dbReference type="Pfam" id="PF00924"/>
    </source>
</evidence>
<dbReference type="PANTHER" id="PTHR30414">
    <property type="entry name" value="MINICONDUCTANCE MECHANOSENSITIVE CHANNEL YBDG"/>
    <property type="match status" value="1"/>
</dbReference>
<dbReference type="InterPro" id="IPR023408">
    <property type="entry name" value="MscS_beta-dom_sf"/>
</dbReference>
<keyword evidence="3 5" id="KW-1133">Transmembrane helix</keyword>
<evidence type="ECO:0000313" key="8">
    <source>
        <dbReference type="Proteomes" id="UP000823603"/>
    </source>
</evidence>
<dbReference type="EMBL" id="JADIMB010000121">
    <property type="protein sequence ID" value="MBO8471759.1"/>
    <property type="molecule type" value="Genomic_DNA"/>
</dbReference>
<dbReference type="InterPro" id="IPR010920">
    <property type="entry name" value="LSM_dom_sf"/>
</dbReference>
<dbReference type="GO" id="GO:0005886">
    <property type="term" value="C:plasma membrane"/>
    <property type="evidence" value="ECO:0007669"/>
    <property type="project" value="TreeGrafter"/>
</dbReference>
<evidence type="ECO:0000256" key="5">
    <source>
        <dbReference type="SAM" id="Phobius"/>
    </source>
</evidence>
<evidence type="ECO:0000256" key="1">
    <source>
        <dbReference type="ARBA" id="ARBA00004370"/>
    </source>
</evidence>
<dbReference type="InterPro" id="IPR006685">
    <property type="entry name" value="MscS_channel_2nd"/>
</dbReference>
<dbReference type="GO" id="GO:0071470">
    <property type="term" value="P:cellular response to osmotic stress"/>
    <property type="evidence" value="ECO:0007669"/>
    <property type="project" value="InterPro"/>
</dbReference>
<evidence type="ECO:0000256" key="4">
    <source>
        <dbReference type="ARBA" id="ARBA00023136"/>
    </source>
</evidence>
<organism evidence="7 8">
    <name type="scientific">Candidatus Cryptobacteroides faecavium</name>
    <dbReference type="NCBI Taxonomy" id="2840762"/>
    <lineage>
        <taxon>Bacteria</taxon>
        <taxon>Pseudomonadati</taxon>
        <taxon>Bacteroidota</taxon>
        <taxon>Bacteroidia</taxon>
        <taxon>Bacteroidales</taxon>
        <taxon>Candidatus Cryptobacteroides</taxon>
    </lineage>
</organism>
<name>A0A9D9IHS7_9BACT</name>
<dbReference type="InterPro" id="IPR030192">
    <property type="entry name" value="YbdG"/>
</dbReference>
<feature type="transmembrane region" description="Helical" evidence="5">
    <location>
        <begin position="135"/>
        <end position="156"/>
    </location>
</feature>
<gene>
    <name evidence="7" type="ORF">IAB82_08210</name>
</gene>
<dbReference type="SUPFAM" id="SSF50182">
    <property type="entry name" value="Sm-like ribonucleoproteins"/>
    <property type="match status" value="1"/>
</dbReference>
<protein>
    <submittedName>
        <fullName evidence="7">Mechanosensitive ion channel</fullName>
    </submittedName>
</protein>
<dbReference type="Gene3D" id="2.30.30.60">
    <property type="match status" value="1"/>
</dbReference>
<feature type="domain" description="Mechanosensitive ion channel MscS" evidence="6">
    <location>
        <begin position="180"/>
        <end position="248"/>
    </location>
</feature>
<comment type="caution">
    <text evidence="7">The sequence shown here is derived from an EMBL/GenBank/DDBJ whole genome shotgun (WGS) entry which is preliminary data.</text>
</comment>
<dbReference type="AlphaFoldDB" id="A0A9D9IHS7"/>
<dbReference type="GO" id="GO:0008381">
    <property type="term" value="F:mechanosensitive monoatomic ion channel activity"/>
    <property type="evidence" value="ECO:0007669"/>
    <property type="project" value="InterPro"/>
</dbReference>
<keyword evidence="4 5" id="KW-0472">Membrane</keyword>
<feature type="transmembrane region" description="Helical" evidence="5">
    <location>
        <begin position="63"/>
        <end position="84"/>
    </location>
</feature>
<feature type="transmembrane region" description="Helical" evidence="5">
    <location>
        <begin position="18"/>
        <end position="42"/>
    </location>
</feature>
<evidence type="ECO:0000256" key="3">
    <source>
        <dbReference type="ARBA" id="ARBA00022989"/>
    </source>
</evidence>
<comment type="subcellular location">
    <subcellularLocation>
        <location evidence="1">Membrane</location>
    </subcellularLocation>
</comment>
<feature type="transmembrane region" description="Helical" evidence="5">
    <location>
        <begin position="96"/>
        <end position="114"/>
    </location>
</feature>
<sequence length="388" mass="43851">MIEQETADILGMSLQMKIIISCIIIVTAYLVDFLGCRLFVPLARKVAVRTSFKWDNYITDSNVVHNVFHLIPPITFQVALPMLFPGPAQWTGLLSKLFNIYIIFISCRLVCEFVSSMYAISNDSDILRDKPMKGVYQMVKVIVVCIGVILVIGVLLDKDFTTLLAGLGASAAVLMLIFKDTILGLVAGVQLSAHDMLRPGDWIMIDKYGINGTVEEVSLNTVKIRNWDKTIMTIPPYALVSESFKNWRGMRESDGRRVARSVRIDMNSVRFCTEEELERFAGEEWAQGLEMGKDTVNLKLFRAATEHYLRSRSEVNSDMMLMVRQLEPTPEGLPLQLYFFTTAKDWVPHEHIAADVMEQVIARMYQFGLKVYQKPSGADMAELGRKLG</sequence>
<reference evidence="7" key="1">
    <citation type="submission" date="2020-10" db="EMBL/GenBank/DDBJ databases">
        <authorList>
            <person name="Gilroy R."/>
        </authorList>
    </citation>
    <scope>NUCLEOTIDE SEQUENCE</scope>
    <source>
        <strain evidence="7">B2-22910</strain>
    </source>
</reference>
<dbReference type="Proteomes" id="UP000823603">
    <property type="component" value="Unassembled WGS sequence"/>
</dbReference>
<accession>A0A9D9IHS7</accession>
<dbReference type="Pfam" id="PF00924">
    <property type="entry name" value="MS_channel_2nd"/>
    <property type="match status" value="1"/>
</dbReference>